<feature type="non-terminal residue" evidence="2">
    <location>
        <position position="1"/>
    </location>
</feature>
<protein>
    <submittedName>
        <fullName evidence="2">Uncharacterized protein</fullName>
    </submittedName>
</protein>
<feature type="non-terminal residue" evidence="2">
    <location>
        <position position="67"/>
    </location>
</feature>
<dbReference type="EMBL" id="HADX01013145">
    <property type="protein sequence ID" value="SBP35377.1"/>
    <property type="molecule type" value="Transcribed_RNA"/>
</dbReference>
<keyword evidence="1" id="KW-0472">Membrane</keyword>
<reference evidence="2" key="2">
    <citation type="submission" date="2016-06" db="EMBL/GenBank/DDBJ databases">
        <title>The genome of a short-lived fish provides insights into sex chromosome evolution and the genetic control of aging.</title>
        <authorList>
            <person name="Reichwald K."/>
            <person name="Felder M."/>
            <person name="Petzold A."/>
            <person name="Koch P."/>
            <person name="Groth M."/>
            <person name="Platzer M."/>
        </authorList>
    </citation>
    <scope>NUCLEOTIDE SEQUENCE</scope>
    <source>
        <tissue evidence="2">Brain</tissue>
    </source>
</reference>
<dbReference type="AlphaFoldDB" id="A0A1A7YXP5"/>
<feature type="transmembrane region" description="Helical" evidence="1">
    <location>
        <begin position="31"/>
        <end position="52"/>
    </location>
</feature>
<keyword evidence="1" id="KW-1133">Transmembrane helix</keyword>
<reference evidence="2" key="1">
    <citation type="submission" date="2016-05" db="EMBL/GenBank/DDBJ databases">
        <authorList>
            <person name="Lavstsen T."/>
            <person name="Jespersen J.S."/>
        </authorList>
    </citation>
    <scope>NUCLEOTIDE SEQUENCE</scope>
    <source>
        <tissue evidence="2">Brain</tissue>
    </source>
</reference>
<keyword evidence="1" id="KW-0812">Transmembrane</keyword>
<evidence type="ECO:0000256" key="1">
    <source>
        <dbReference type="SAM" id="Phobius"/>
    </source>
</evidence>
<accession>A0A1A7YXP5</accession>
<evidence type="ECO:0000313" key="2">
    <source>
        <dbReference type="EMBL" id="SBP35377.1"/>
    </source>
</evidence>
<organism evidence="2">
    <name type="scientific">Iconisemion striatum</name>
    <dbReference type="NCBI Taxonomy" id="60296"/>
    <lineage>
        <taxon>Eukaryota</taxon>
        <taxon>Metazoa</taxon>
        <taxon>Chordata</taxon>
        <taxon>Craniata</taxon>
        <taxon>Vertebrata</taxon>
        <taxon>Euteleostomi</taxon>
        <taxon>Actinopterygii</taxon>
        <taxon>Neopterygii</taxon>
        <taxon>Teleostei</taxon>
        <taxon>Neoteleostei</taxon>
        <taxon>Acanthomorphata</taxon>
        <taxon>Ovalentaria</taxon>
        <taxon>Atherinomorphae</taxon>
        <taxon>Cyprinodontiformes</taxon>
        <taxon>Nothobranchiidae</taxon>
        <taxon>Iconisemion</taxon>
    </lineage>
</organism>
<gene>
    <name evidence="2" type="primary">BX005380.2</name>
</gene>
<name>A0A1A7YXP5_9TELE</name>
<sequence length="67" mass="7944">RFSPRSQLLSVTRFFSSSEIRLPRLELRSHLLAAPLFWSLLLMGILTVLKLLNEWNYRYHETLGLSR</sequence>
<proteinExistence type="predicted"/>